<dbReference type="InterPro" id="IPR036890">
    <property type="entry name" value="HATPase_C_sf"/>
</dbReference>
<dbReference type="Proteomes" id="UP001163687">
    <property type="component" value="Chromosome"/>
</dbReference>
<dbReference type="Pfam" id="PF02518">
    <property type="entry name" value="HATPase_c"/>
    <property type="match status" value="1"/>
</dbReference>
<dbReference type="Gene3D" id="1.10.287.130">
    <property type="match status" value="1"/>
</dbReference>
<dbReference type="AlphaFoldDB" id="A0AA35CHQ4"/>
<dbReference type="InterPro" id="IPR005467">
    <property type="entry name" value="His_kinase_dom"/>
</dbReference>
<evidence type="ECO:0000256" key="5">
    <source>
        <dbReference type="ARBA" id="ARBA00022679"/>
    </source>
</evidence>
<dbReference type="GO" id="GO:0009927">
    <property type="term" value="F:histidine phosphotransfer kinase activity"/>
    <property type="evidence" value="ECO:0007669"/>
    <property type="project" value="TreeGrafter"/>
</dbReference>
<dbReference type="InterPro" id="IPR003594">
    <property type="entry name" value="HATPase_dom"/>
</dbReference>
<dbReference type="PROSITE" id="PS50112">
    <property type="entry name" value="PAS"/>
    <property type="match status" value="1"/>
</dbReference>
<dbReference type="PRINTS" id="PR00344">
    <property type="entry name" value="BCTRLSENSOR"/>
</dbReference>
<dbReference type="Gene3D" id="6.10.340.10">
    <property type="match status" value="1"/>
</dbReference>
<keyword evidence="7" id="KW-0902">Two-component regulatory system</keyword>
<evidence type="ECO:0000256" key="1">
    <source>
        <dbReference type="ARBA" id="ARBA00000085"/>
    </source>
</evidence>
<dbReference type="SMART" id="SM00388">
    <property type="entry name" value="HisKA"/>
    <property type="match status" value="1"/>
</dbReference>
<dbReference type="SUPFAM" id="SSF47384">
    <property type="entry name" value="Homodimeric domain of signal transducing histidine kinase"/>
    <property type="match status" value="1"/>
</dbReference>
<dbReference type="PANTHER" id="PTHR43047:SF72">
    <property type="entry name" value="OSMOSENSING HISTIDINE PROTEIN KINASE SLN1"/>
    <property type="match status" value="1"/>
</dbReference>
<evidence type="ECO:0000256" key="3">
    <source>
        <dbReference type="ARBA" id="ARBA00012438"/>
    </source>
</evidence>
<keyword evidence="4" id="KW-0597">Phosphoprotein</keyword>
<dbReference type="FunFam" id="3.30.565.10:FF:000006">
    <property type="entry name" value="Sensor histidine kinase WalK"/>
    <property type="match status" value="1"/>
</dbReference>
<evidence type="ECO:0000313" key="13">
    <source>
        <dbReference type="EMBL" id="BDG59087.1"/>
    </source>
</evidence>
<dbReference type="InterPro" id="IPR004358">
    <property type="entry name" value="Sig_transdc_His_kin-like_C"/>
</dbReference>
<dbReference type="PROSITE" id="PS50109">
    <property type="entry name" value="HIS_KIN"/>
    <property type="match status" value="1"/>
</dbReference>
<organism evidence="13 14">
    <name type="scientific">Caldinitratiruptor microaerophilus</name>
    <dbReference type="NCBI Taxonomy" id="671077"/>
    <lineage>
        <taxon>Bacteria</taxon>
        <taxon>Bacillati</taxon>
        <taxon>Bacillota</taxon>
        <taxon>Clostridia</taxon>
        <taxon>Eubacteriales</taxon>
        <taxon>Symbiobacteriaceae</taxon>
        <taxon>Caldinitratiruptor</taxon>
    </lineage>
</organism>
<evidence type="ECO:0000256" key="4">
    <source>
        <dbReference type="ARBA" id="ARBA00022553"/>
    </source>
</evidence>
<evidence type="ECO:0000256" key="8">
    <source>
        <dbReference type="ARBA" id="ARBA00023136"/>
    </source>
</evidence>
<evidence type="ECO:0000313" key="14">
    <source>
        <dbReference type="Proteomes" id="UP001163687"/>
    </source>
</evidence>
<dbReference type="Pfam" id="PF00512">
    <property type="entry name" value="HisKA"/>
    <property type="match status" value="1"/>
</dbReference>
<feature type="compositionally biased region" description="Gly residues" evidence="9">
    <location>
        <begin position="642"/>
        <end position="651"/>
    </location>
</feature>
<dbReference type="Pfam" id="PF00672">
    <property type="entry name" value="HAMP"/>
    <property type="match status" value="1"/>
</dbReference>
<dbReference type="InterPro" id="IPR036097">
    <property type="entry name" value="HisK_dim/P_sf"/>
</dbReference>
<dbReference type="Pfam" id="PF08448">
    <property type="entry name" value="PAS_4"/>
    <property type="match status" value="1"/>
</dbReference>
<gene>
    <name evidence="13" type="ORF">caldi_01770</name>
</gene>
<feature type="compositionally biased region" description="Low complexity" evidence="9">
    <location>
        <begin position="611"/>
        <end position="620"/>
    </location>
</feature>
<dbReference type="InterPro" id="IPR003660">
    <property type="entry name" value="HAMP_dom"/>
</dbReference>
<keyword evidence="8" id="KW-0472">Membrane</keyword>
<dbReference type="SMART" id="SM00304">
    <property type="entry name" value="HAMP"/>
    <property type="match status" value="1"/>
</dbReference>
<dbReference type="PANTHER" id="PTHR43047">
    <property type="entry name" value="TWO-COMPONENT HISTIDINE PROTEIN KINASE"/>
    <property type="match status" value="1"/>
</dbReference>
<dbReference type="FunFam" id="1.10.287.130:FF:000001">
    <property type="entry name" value="Two-component sensor histidine kinase"/>
    <property type="match status" value="1"/>
</dbReference>
<dbReference type="CDD" id="cd00082">
    <property type="entry name" value="HisKA"/>
    <property type="match status" value="1"/>
</dbReference>
<reference evidence="13" key="1">
    <citation type="submission" date="2022-03" db="EMBL/GenBank/DDBJ databases">
        <title>Complete genome sequence of Caldinitratiruptor microaerophilus.</title>
        <authorList>
            <person name="Mukaiyama R."/>
            <person name="Nishiyama T."/>
            <person name="Ueda K."/>
        </authorList>
    </citation>
    <scope>NUCLEOTIDE SEQUENCE</scope>
    <source>
        <strain evidence="13">JCM 16183</strain>
    </source>
</reference>
<keyword evidence="5" id="KW-0808">Transferase</keyword>
<dbReference type="PROSITE" id="PS50885">
    <property type="entry name" value="HAMP"/>
    <property type="match status" value="1"/>
</dbReference>
<evidence type="ECO:0000256" key="7">
    <source>
        <dbReference type="ARBA" id="ARBA00023012"/>
    </source>
</evidence>
<dbReference type="CDD" id="cd00075">
    <property type="entry name" value="HATPase"/>
    <property type="match status" value="1"/>
</dbReference>
<dbReference type="KEGG" id="cmic:caldi_01770"/>
<dbReference type="EC" id="2.7.13.3" evidence="3"/>
<dbReference type="Gene3D" id="3.30.565.10">
    <property type="entry name" value="Histidine kinase-like ATPase, C-terminal domain"/>
    <property type="match status" value="1"/>
</dbReference>
<dbReference type="SUPFAM" id="SSF55785">
    <property type="entry name" value="PYP-like sensor domain (PAS domain)"/>
    <property type="match status" value="1"/>
</dbReference>
<comment type="subcellular location">
    <subcellularLocation>
        <location evidence="2">Membrane</location>
    </subcellularLocation>
</comment>
<evidence type="ECO:0000256" key="9">
    <source>
        <dbReference type="SAM" id="MobiDB-lite"/>
    </source>
</evidence>
<evidence type="ECO:0000256" key="2">
    <source>
        <dbReference type="ARBA" id="ARBA00004370"/>
    </source>
</evidence>
<feature type="region of interest" description="Disordered" evidence="9">
    <location>
        <begin position="611"/>
        <end position="651"/>
    </location>
</feature>
<name>A0AA35CHQ4_9FIRM</name>
<dbReference type="SUPFAM" id="SSF158472">
    <property type="entry name" value="HAMP domain-like"/>
    <property type="match status" value="1"/>
</dbReference>
<protein>
    <recommendedName>
        <fullName evidence="3">histidine kinase</fullName>
        <ecNumber evidence="3">2.7.13.3</ecNumber>
    </recommendedName>
</protein>
<dbReference type="CDD" id="cd00130">
    <property type="entry name" value="PAS"/>
    <property type="match status" value="1"/>
</dbReference>
<dbReference type="GO" id="GO:0000155">
    <property type="term" value="F:phosphorelay sensor kinase activity"/>
    <property type="evidence" value="ECO:0007669"/>
    <property type="project" value="InterPro"/>
</dbReference>
<sequence length="651" mass="70254">MFRSLRQKILAGNLVLIAIFAGVGAWSVYNFFRLAGTVVALTRENYRSVVAAQRMVAALERQDSGQLLLLLGEADFGRAEFASGQTEFLAWLGRAEDNVTLPEEPALLREIRSRYSAYQQLHGRFAAALARGETAGARYLYEREIVPAFRELRDALGRLAAANDGAIVRRNEEARVAARRAAWSTLAAGGAAVLLALWAGWGLSEAIVRPTANLARAVRRVAAGNLAEEIEVTSADEIGEVAAEFRRLVERLRAYQESTLGRILAERQRSDAIVGVIGDPVVVLDGDLRVTLMNPAAERLFGVREREAAGQPLARVSGRPDVVARLRESLEGGAGGTGPLEPLQLGPKGQERYYDIEAVRVTGPEGPPQGLVALFKDVTRFKELGDIKSEFVATVSHEFRTPLTTLTMGVNLLRKSPLAEPGSRTAELLDAMAEETDRLTRLVNDLLDLSRLEAGRIEMEFHPVPVNDLLAHAAGALRAHAEEKGLVLQVDPDPEESVVRADPDRILLVLTNLLTNAVRYTPRGGRVTVRAERQGRRVVIAVADSGPGIPRELQSRIFEKFYQVPGRPRGGAGLGLAICKEVVQAHGGRIWVESEEGRGATFRFTLPLARTPPAEAASPPGGAPAPGGPGTPSETIRQEEIPGGGRAHPGG</sequence>
<dbReference type="SMART" id="SM00387">
    <property type="entry name" value="HATPase_c"/>
    <property type="match status" value="1"/>
</dbReference>
<keyword evidence="14" id="KW-1185">Reference proteome</keyword>
<dbReference type="SUPFAM" id="SSF55874">
    <property type="entry name" value="ATPase domain of HSP90 chaperone/DNA topoisomerase II/histidine kinase"/>
    <property type="match status" value="1"/>
</dbReference>
<keyword evidence="6" id="KW-0418">Kinase</keyword>
<feature type="domain" description="Histidine kinase" evidence="10">
    <location>
        <begin position="394"/>
        <end position="610"/>
    </location>
</feature>
<dbReference type="EMBL" id="AP025628">
    <property type="protein sequence ID" value="BDG59087.1"/>
    <property type="molecule type" value="Genomic_DNA"/>
</dbReference>
<dbReference type="GO" id="GO:0005886">
    <property type="term" value="C:plasma membrane"/>
    <property type="evidence" value="ECO:0007669"/>
    <property type="project" value="TreeGrafter"/>
</dbReference>
<dbReference type="CDD" id="cd06225">
    <property type="entry name" value="HAMP"/>
    <property type="match status" value="1"/>
</dbReference>
<feature type="domain" description="PAS" evidence="11">
    <location>
        <begin position="266"/>
        <end position="331"/>
    </location>
</feature>
<accession>A0AA35CHQ4</accession>
<evidence type="ECO:0000259" key="10">
    <source>
        <dbReference type="PROSITE" id="PS50109"/>
    </source>
</evidence>
<dbReference type="InterPro" id="IPR000014">
    <property type="entry name" value="PAS"/>
</dbReference>
<feature type="domain" description="HAMP" evidence="12">
    <location>
        <begin position="205"/>
        <end position="257"/>
    </location>
</feature>
<evidence type="ECO:0000259" key="11">
    <source>
        <dbReference type="PROSITE" id="PS50112"/>
    </source>
</evidence>
<comment type="catalytic activity">
    <reaction evidence="1">
        <text>ATP + protein L-histidine = ADP + protein N-phospho-L-histidine.</text>
        <dbReference type="EC" id="2.7.13.3"/>
    </reaction>
</comment>
<dbReference type="InterPro" id="IPR035965">
    <property type="entry name" value="PAS-like_dom_sf"/>
</dbReference>
<dbReference type="SMART" id="SM00091">
    <property type="entry name" value="PAS"/>
    <property type="match status" value="1"/>
</dbReference>
<dbReference type="InterPro" id="IPR013656">
    <property type="entry name" value="PAS_4"/>
</dbReference>
<evidence type="ECO:0000259" key="12">
    <source>
        <dbReference type="PROSITE" id="PS50885"/>
    </source>
</evidence>
<proteinExistence type="predicted"/>
<dbReference type="Gene3D" id="3.30.450.20">
    <property type="entry name" value="PAS domain"/>
    <property type="match status" value="1"/>
</dbReference>
<dbReference type="RefSeq" id="WP_264843203.1">
    <property type="nucleotide sequence ID" value="NZ_AP025628.1"/>
</dbReference>
<evidence type="ECO:0000256" key="6">
    <source>
        <dbReference type="ARBA" id="ARBA00022777"/>
    </source>
</evidence>
<dbReference type="InterPro" id="IPR003661">
    <property type="entry name" value="HisK_dim/P_dom"/>
</dbReference>